<gene>
    <name evidence="4" type="ORF">JMA_40910</name>
</gene>
<dbReference type="InterPro" id="IPR002833">
    <property type="entry name" value="PTH2"/>
</dbReference>
<dbReference type="GO" id="GO:0004045">
    <property type="term" value="F:peptidyl-tRNA hydrolase activity"/>
    <property type="evidence" value="ECO:0007669"/>
    <property type="project" value="UniProtKB-EC"/>
</dbReference>
<dbReference type="BioCyc" id="JESP1508404:G14D9-13375-MONOMER"/>
<dbReference type="AlphaFoldDB" id="A0A0B5AZP9"/>
<sequence length="117" mass="13111">MDIKQYLLVNKEVELSPGKLAVQTAHTAARFERAVAKGIYPPLFSTDSYEAWVSGEEKKIAVRASQKQMEKLEAEGWICVRDNGHTEVEAGTLTVVISPPLSPEELPGWLKRLQLYK</sequence>
<evidence type="ECO:0000313" key="5">
    <source>
        <dbReference type="Proteomes" id="UP000031449"/>
    </source>
</evidence>
<geneLocation type="plasmid" evidence="5"/>
<dbReference type="Pfam" id="PF01981">
    <property type="entry name" value="PTH2"/>
    <property type="match status" value="1"/>
</dbReference>
<dbReference type="OrthoDB" id="2867343at2"/>
<name>A0A0B5AZP9_9BACL</name>
<dbReference type="Gene3D" id="3.40.1490.10">
    <property type="entry name" value="Bit1"/>
    <property type="match status" value="1"/>
</dbReference>
<proteinExistence type="predicted"/>
<protein>
    <recommendedName>
        <fullName evidence="1">peptidyl-tRNA hydrolase</fullName>
        <ecNumber evidence="1">3.1.1.29</ecNumber>
    </recommendedName>
</protein>
<keyword evidence="2" id="KW-0378">Hydrolase</keyword>
<dbReference type="InterPro" id="IPR023476">
    <property type="entry name" value="Pep_tRNA_hydro_II_dom_sf"/>
</dbReference>
<dbReference type="SUPFAM" id="SSF102462">
    <property type="entry name" value="Peptidyl-tRNA hydrolase II"/>
    <property type="match status" value="1"/>
</dbReference>
<accession>A0A0B5AZP9</accession>
<dbReference type="Proteomes" id="UP000031449">
    <property type="component" value="Plasmid unnamed"/>
</dbReference>
<evidence type="ECO:0000256" key="3">
    <source>
        <dbReference type="ARBA" id="ARBA00048707"/>
    </source>
</evidence>
<evidence type="ECO:0000313" key="4">
    <source>
        <dbReference type="EMBL" id="AJD93409.1"/>
    </source>
</evidence>
<dbReference type="HOGENOM" id="CLU_073661_2_2_9"/>
<evidence type="ECO:0000256" key="1">
    <source>
        <dbReference type="ARBA" id="ARBA00013260"/>
    </source>
</evidence>
<organism evidence="4 5">
    <name type="scientific">Jeotgalibacillus malaysiensis</name>
    <dbReference type="NCBI Taxonomy" id="1508404"/>
    <lineage>
        <taxon>Bacteria</taxon>
        <taxon>Bacillati</taxon>
        <taxon>Bacillota</taxon>
        <taxon>Bacilli</taxon>
        <taxon>Bacillales</taxon>
        <taxon>Caryophanaceae</taxon>
        <taxon>Jeotgalibacillus</taxon>
    </lineage>
</organism>
<keyword evidence="4" id="KW-0614">Plasmid</keyword>
<dbReference type="EC" id="3.1.1.29" evidence="1"/>
<reference evidence="4 5" key="1">
    <citation type="submission" date="2014-08" db="EMBL/GenBank/DDBJ databases">
        <title>Complete genome of a marine bacteria Jeotgalibacillus malaysiensis.</title>
        <authorList>
            <person name="Yaakop A.S."/>
            <person name="Chan K.-G."/>
            <person name="Goh K.M."/>
        </authorList>
    </citation>
    <scope>NUCLEOTIDE SEQUENCE [LARGE SCALE GENOMIC DNA]</scope>
    <source>
        <strain evidence="4 5">D5</strain>
        <plasmid evidence="5">Plasmid</plasmid>
    </source>
</reference>
<comment type="catalytic activity">
    <reaction evidence="3">
        <text>an N-acyl-L-alpha-aminoacyl-tRNA + H2O = an N-acyl-L-amino acid + a tRNA + H(+)</text>
        <dbReference type="Rhea" id="RHEA:54448"/>
        <dbReference type="Rhea" id="RHEA-COMP:10123"/>
        <dbReference type="Rhea" id="RHEA-COMP:13883"/>
        <dbReference type="ChEBI" id="CHEBI:15377"/>
        <dbReference type="ChEBI" id="CHEBI:15378"/>
        <dbReference type="ChEBI" id="CHEBI:59874"/>
        <dbReference type="ChEBI" id="CHEBI:78442"/>
        <dbReference type="ChEBI" id="CHEBI:138191"/>
        <dbReference type="EC" id="3.1.1.29"/>
    </reaction>
</comment>
<dbReference type="EMBL" id="CP009417">
    <property type="protein sequence ID" value="AJD93409.1"/>
    <property type="molecule type" value="Genomic_DNA"/>
</dbReference>
<keyword evidence="5" id="KW-1185">Reference proteome</keyword>
<evidence type="ECO:0000256" key="2">
    <source>
        <dbReference type="ARBA" id="ARBA00022801"/>
    </source>
</evidence>
<dbReference type="KEGG" id="jeo:JMA_40910"/>